<accession>A0ABW2FPC6</accession>
<evidence type="ECO:0000256" key="2">
    <source>
        <dbReference type="ARBA" id="ARBA00022692"/>
    </source>
</evidence>
<feature type="domain" description="DUF1232" evidence="5">
    <location>
        <begin position="66"/>
        <end position="100"/>
    </location>
</feature>
<name>A0ABW2FPC6_9ACTN</name>
<dbReference type="Pfam" id="PF06803">
    <property type="entry name" value="DUF1232"/>
    <property type="match status" value="1"/>
</dbReference>
<evidence type="ECO:0000256" key="3">
    <source>
        <dbReference type="ARBA" id="ARBA00022989"/>
    </source>
</evidence>
<reference evidence="7" key="1">
    <citation type="journal article" date="2019" name="Int. J. Syst. Evol. Microbiol.">
        <title>The Global Catalogue of Microorganisms (GCM) 10K type strain sequencing project: providing services to taxonomists for standard genome sequencing and annotation.</title>
        <authorList>
            <consortium name="The Broad Institute Genomics Platform"/>
            <consortium name="The Broad Institute Genome Sequencing Center for Infectious Disease"/>
            <person name="Wu L."/>
            <person name="Ma J."/>
        </authorList>
    </citation>
    <scope>NUCLEOTIDE SEQUENCE [LARGE SCALE GENOMIC DNA]</scope>
    <source>
        <strain evidence="7">CGMCC 1.12859</strain>
    </source>
</reference>
<evidence type="ECO:0000313" key="6">
    <source>
        <dbReference type="EMBL" id="MFC7179105.1"/>
    </source>
</evidence>
<evidence type="ECO:0000256" key="4">
    <source>
        <dbReference type="ARBA" id="ARBA00023136"/>
    </source>
</evidence>
<dbReference type="InterPro" id="IPR010652">
    <property type="entry name" value="DUF1232"/>
</dbReference>
<keyword evidence="3" id="KW-1133">Transmembrane helix</keyword>
<comment type="caution">
    <text evidence="6">The sequence shown here is derived from an EMBL/GenBank/DDBJ whole genome shotgun (WGS) entry which is preliminary data.</text>
</comment>
<keyword evidence="7" id="KW-1185">Reference proteome</keyword>
<keyword evidence="4" id="KW-0472">Membrane</keyword>
<proteinExistence type="predicted"/>
<protein>
    <submittedName>
        <fullName evidence="6">YkvA family protein</fullName>
    </submittedName>
</protein>
<evidence type="ECO:0000256" key="1">
    <source>
        <dbReference type="ARBA" id="ARBA00004127"/>
    </source>
</evidence>
<comment type="subcellular location">
    <subcellularLocation>
        <location evidence="1">Endomembrane system</location>
        <topology evidence="1">Multi-pass membrane protein</topology>
    </subcellularLocation>
</comment>
<keyword evidence="2" id="KW-0812">Transmembrane</keyword>
<evidence type="ECO:0000313" key="7">
    <source>
        <dbReference type="Proteomes" id="UP001596435"/>
    </source>
</evidence>
<dbReference type="Proteomes" id="UP001596435">
    <property type="component" value="Unassembled WGS sequence"/>
</dbReference>
<evidence type="ECO:0000259" key="5">
    <source>
        <dbReference type="Pfam" id="PF06803"/>
    </source>
</evidence>
<dbReference type="RefSeq" id="WP_345704567.1">
    <property type="nucleotide sequence ID" value="NZ_BAABKV010000001.1"/>
</dbReference>
<gene>
    <name evidence="6" type="ORF">ACFQMG_05945</name>
</gene>
<sequence length="123" mass="13542">MAKPVASKRVRGLDRAAVGRSAWGLYREIRRPGSPGMGARLFALPRLLRDVLIRRYPGVGPGKLAALAVLVLVYLVSPVDAIPDFIPVLGWTDDTAVVVWFLTGLTRESGRYLEWVRQETAAD</sequence>
<dbReference type="EMBL" id="JBHTAJ010000008">
    <property type="protein sequence ID" value="MFC7179105.1"/>
    <property type="molecule type" value="Genomic_DNA"/>
</dbReference>
<organism evidence="6 7">
    <name type="scientific">Kitasatospora paranensis</name>
    <dbReference type="NCBI Taxonomy" id="258053"/>
    <lineage>
        <taxon>Bacteria</taxon>
        <taxon>Bacillati</taxon>
        <taxon>Actinomycetota</taxon>
        <taxon>Actinomycetes</taxon>
        <taxon>Kitasatosporales</taxon>
        <taxon>Streptomycetaceae</taxon>
        <taxon>Kitasatospora</taxon>
    </lineage>
</organism>